<sequence>MPKSVFVFGSNAAGIHGAGAAKVAWKQHGARYGKGYGHHGDTFAIPTKDEHIETLPLPRIEQYVQGFLAYAKDHRKLTFQVTRIGCGLAGYKDKDIAPLFKDAPLNCQFDEAWKPFLGDAYTYWGTC</sequence>
<protein>
    <submittedName>
        <fullName evidence="1">ADP-ribosylglycohydrolase</fullName>
    </submittedName>
</protein>
<name>A0AAU6VZ10_9VIRU</name>
<reference evidence="1" key="1">
    <citation type="journal article" date="2024" name="J. Gen. Virol.">
        <title>Novel phages of Pseudomonas syringae unveil numerous potential auxiliary metabolic genes.</title>
        <authorList>
            <person name="Feltin C."/>
            <person name="Garneau J.R."/>
            <person name="Morris C.E."/>
            <person name="Berard A."/>
            <person name="Torres-Barcelo C."/>
        </authorList>
    </citation>
    <scope>NUCLEOTIDE SEQUENCE</scope>
</reference>
<evidence type="ECO:0000313" key="1">
    <source>
        <dbReference type="EMBL" id="XAI69680.1"/>
    </source>
</evidence>
<gene>
    <name evidence="1" type="ORF">Arace01_00012</name>
</gene>
<accession>A0AAU6VZ10</accession>
<organism evidence="1">
    <name type="scientific">Pseudomonas phage Arace01</name>
    <dbReference type="NCBI Taxonomy" id="3138526"/>
    <lineage>
        <taxon>Viruses</taxon>
    </lineage>
</organism>
<dbReference type="EMBL" id="PP179312">
    <property type="protein sequence ID" value="XAI69680.1"/>
    <property type="molecule type" value="Genomic_DNA"/>
</dbReference>
<proteinExistence type="predicted"/>